<reference evidence="1" key="1">
    <citation type="submission" date="2016-10" db="EMBL/GenBank/DDBJ databases">
        <title>Sequence of Gallionella enrichment culture.</title>
        <authorList>
            <person name="Poehlein A."/>
            <person name="Muehling M."/>
            <person name="Daniel R."/>
        </authorList>
    </citation>
    <scope>NUCLEOTIDE SEQUENCE</scope>
</reference>
<dbReference type="EMBL" id="MLJW01000650">
    <property type="protein sequence ID" value="OIQ84034.1"/>
    <property type="molecule type" value="Genomic_DNA"/>
</dbReference>
<protein>
    <submittedName>
        <fullName evidence="1">Uncharacterized protein</fullName>
    </submittedName>
</protein>
<organism evidence="1">
    <name type="scientific">mine drainage metagenome</name>
    <dbReference type="NCBI Taxonomy" id="410659"/>
    <lineage>
        <taxon>unclassified sequences</taxon>
        <taxon>metagenomes</taxon>
        <taxon>ecological metagenomes</taxon>
    </lineage>
</organism>
<dbReference type="AlphaFoldDB" id="A0A1J5QL41"/>
<sequence>MAYTDYLRCISELANFGKRQSTEGRELSANTADAKARICLYGSSTAVQAFAEFERLGATMNTADQRTAFTSMVAIMRNDSSSGQEVELKDLEVVLLGVR</sequence>
<accession>A0A1J5QL41</accession>
<gene>
    <name evidence="1" type="ORF">GALL_341430</name>
</gene>
<proteinExistence type="predicted"/>
<name>A0A1J5QL41_9ZZZZ</name>
<evidence type="ECO:0000313" key="1">
    <source>
        <dbReference type="EMBL" id="OIQ84034.1"/>
    </source>
</evidence>
<comment type="caution">
    <text evidence="1">The sequence shown here is derived from an EMBL/GenBank/DDBJ whole genome shotgun (WGS) entry which is preliminary data.</text>
</comment>